<dbReference type="RefSeq" id="WP_204748918.1">
    <property type="nucleotide sequence ID" value="NZ_CP069188.1"/>
</dbReference>
<protein>
    <submittedName>
        <fullName evidence="1">Uncharacterized protein</fullName>
    </submittedName>
</protein>
<dbReference type="OrthoDB" id="376657at2157"/>
<evidence type="ECO:0000313" key="2">
    <source>
        <dbReference type="Proteomes" id="UP000637819"/>
    </source>
</evidence>
<sequence length="147" mass="16191">MSGTEQPTRRAVLAVIGTGAATTGVVRGDGAPRVTDGGYEFDSDRIRIRIRDCYTATVRTQNPDAEVVTAGLYFRETDRYDFHQTRAEFPYELDLREFDWAREQGAVLTDVTVEDIDFTALAEASVPDAWGCEAGDVESDRDGSDDA</sequence>
<evidence type="ECO:0000313" key="1">
    <source>
        <dbReference type="EMBL" id="QRV16725.1"/>
    </source>
</evidence>
<name>A0A8T8E4D6_9EURY</name>
<dbReference type="Proteomes" id="UP000637819">
    <property type="component" value="Chromosome"/>
</dbReference>
<proteinExistence type="predicted"/>
<reference evidence="1 2" key="1">
    <citation type="submission" date="2021-01" db="EMBL/GenBank/DDBJ databases">
        <title>Genome Sequence and Methylation Pattern of Haloterrigena salifodinae BOL5-1, An Extremely Halophilic Archaeon from a Bolivian Salt Mine.</title>
        <authorList>
            <person name="DasSarma P."/>
            <person name="Anton B.P."/>
            <person name="DasSarma S.L."/>
            <person name="von Ehrenheim H.A.L."/>
            <person name="Martinez F.L."/>
            <person name="Guzman D."/>
            <person name="Roberts R.J."/>
            <person name="DasSarma S."/>
        </authorList>
    </citation>
    <scope>NUCLEOTIDE SEQUENCE [LARGE SCALE GENOMIC DNA]</scope>
    <source>
        <strain evidence="1 2">BOL5-1</strain>
    </source>
</reference>
<dbReference type="GeneID" id="62874979"/>
<gene>
    <name evidence="1" type="ORF">JMJ58_07605</name>
</gene>
<dbReference type="AlphaFoldDB" id="A0A8T8E4D6"/>
<dbReference type="KEGG" id="hsal:JMJ58_07605"/>
<organism evidence="1 2">
    <name type="scientific">Haloterrigena salifodinae</name>
    <dbReference type="NCBI Taxonomy" id="2675099"/>
    <lineage>
        <taxon>Archaea</taxon>
        <taxon>Methanobacteriati</taxon>
        <taxon>Methanobacteriota</taxon>
        <taxon>Stenosarchaea group</taxon>
        <taxon>Halobacteria</taxon>
        <taxon>Halobacteriales</taxon>
        <taxon>Natrialbaceae</taxon>
        <taxon>Haloterrigena</taxon>
    </lineage>
</organism>
<keyword evidence="2" id="KW-1185">Reference proteome</keyword>
<dbReference type="EMBL" id="CP069188">
    <property type="protein sequence ID" value="QRV16725.1"/>
    <property type="molecule type" value="Genomic_DNA"/>
</dbReference>
<accession>A0A8T8E4D6</accession>